<sequence>MQRDIFTDEHDAFREVVAGFLDREVVPHHEQWEQDGIVPREVWTAAGKIGLFGFEVPEIYGGGGTRDFRFNAIVTEEISSRNLSGLGFSLQNDVVTPYLVSLTNDEQKQRWLPGLCSGELITAIAMTEPGTGSDLQAIRTSAVRDGGDWVLNGQKTFITNGINADLVIVVARTNAGAGSRGLSLLVVERDMWGFERGRNLDKIGMHGQDTAELSFTDVRIPAANLLGEQDRGFFHLMRNLPAERLSIAIIAVTGARAAVNQTIRYVKDRRAFGSSIANFQNTKFVLAECATEVEMAQTFIDRAILLLNEQKLSATDAAMAKWWCSEMQNRVVARCLQLHGGYGYMNEYPIAKAYADARVTTIYGGTTEIMKEIVGRSLLE</sequence>
<dbReference type="Gene3D" id="2.40.110.10">
    <property type="entry name" value="Butyryl-CoA Dehydrogenase, subunit A, domain 2"/>
    <property type="match status" value="1"/>
</dbReference>
<dbReference type="GO" id="GO:0050660">
    <property type="term" value="F:flavin adenine dinucleotide binding"/>
    <property type="evidence" value="ECO:0007669"/>
    <property type="project" value="InterPro"/>
</dbReference>
<comment type="cofactor">
    <cofactor evidence="1 7">
        <name>FAD</name>
        <dbReference type="ChEBI" id="CHEBI:57692"/>
    </cofactor>
</comment>
<dbReference type="Gene3D" id="1.10.540.10">
    <property type="entry name" value="Acyl-CoA dehydrogenase/oxidase, N-terminal domain"/>
    <property type="match status" value="1"/>
</dbReference>
<evidence type="ECO:0000259" key="10">
    <source>
        <dbReference type="Pfam" id="PF02771"/>
    </source>
</evidence>
<dbReference type="InterPro" id="IPR036250">
    <property type="entry name" value="AcylCo_DH-like_C"/>
</dbReference>
<dbReference type="InterPro" id="IPR013786">
    <property type="entry name" value="AcylCoA_DH/ox_N"/>
</dbReference>
<evidence type="ECO:0000256" key="2">
    <source>
        <dbReference type="ARBA" id="ARBA00009347"/>
    </source>
</evidence>
<dbReference type="Pfam" id="PF02770">
    <property type="entry name" value="Acyl-CoA_dh_M"/>
    <property type="match status" value="1"/>
</dbReference>
<dbReference type="AlphaFoldDB" id="A0A2S8J9X5"/>
<name>A0A2S8J9X5_RHOOP</name>
<accession>A0A2S8J9X5</accession>
<dbReference type="SUPFAM" id="SSF47203">
    <property type="entry name" value="Acyl-CoA dehydrogenase C-terminal domain-like"/>
    <property type="match status" value="1"/>
</dbReference>
<dbReference type="Pfam" id="PF00441">
    <property type="entry name" value="Acyl-CoA_dh_1"/>
    <property type="match status" value="1"/>
</dbReference>
<gene>
    <name evidence="11" type="ORF">C5613_19025</name>
</gene>
<evidence type="ECO:0000259" key="8">
    <source>
        <dbReference type="Pfam" id="PF00441"/>
    </source>
</evidence>
<feature type="domain" description="Acyl-CoA oxidase/dehydrogenase middle" evidence="9">
    <location>
        <begin position="123"/>
        <end position="218"/>
    </location>
</feature>
<proteinExistence type="inferred from homology"/>
<dbReference type="PANTHER" id="PTHR43884:SF12">
    <property type="entry name" value="ISOVALERYL-COA DEHYDROGENASE, MITOCHONDRIAL-RELATED"/>
    <property type="match status" value="1"/>
</dbReference>
<evidence type="ECO:0000256" key="3">
    <source>
        <dbReference type="ARBA" id="ARBA00022630"/>
    </source>
</evidence>
<evidence type="ECO:0000256" key="5">
    <source>
        <dbReference type="ARBA" id="ARBA00023002"/>
    </source>
</evidence>
<dbReference type="InterPro" id="IPR006091">
    <property type="entry name" value="Acyl-CoA_Oxase/DH_mid-dom"/>
</dbReference>
<evidence type="ECO:0000313" key="12">
    <source>
        <dbReference type="Proteomes" id="UP000239290"/>
    </source>
</evidence>
<comment type="caution">
    <text evidence="11">The sequence shown here is derived from an EMBL/GenBank/DDBJ whole genome shotgun (WGS) entry which is preliminary data.</text>
</comment>
<dbReference type="InterPro" id="IPR009100">
    <property type="entry name" value="AcylCoA_DH/oxidase_NM_dom_sf"/>
</dbReference>
<dbReference type="PIRSF" id="PIRSF016578">
    <property type="entry name" value="HsaA"/>
    <property type="match status" value="1"/>
</dbReference>
<keyword evidence="3 7" id="KW-0285">Flavoprotein</keyword>
<evidence type="ECO:0000256" key="7">
    <source>
        <dbReference type="RuleBase" id="RU362125"/>
    </source>
</evidence>
<reference evidence="12" key="1">
    <citation type="submission" date="2018-02" db="EMBL/GenBank/DDBJ databases">
        <title>Draft genome sequencing of Rhodococcus opacus KU647198.</title>
        <authorList>
            <person name="Zheng B.-X."/>
        </authorList>
    </citation>
    <scope>NUCLEOTIDE SEQUENCE [LARGE SCALE GENOMIC DNA]</scope>
    <source>
        <strain evidence="12">04-OD7</strain>
    </source>
</reference>
<organism evidence="11 12">
    <name type="scientific">Rhodococcus opacus</name>
    <name type="common">Nocardia opaca</name>
    <dbReference type="NCBI Taxonomy" id="37919"/>
    <lineage>
        <taxon>Bacteria</taxon>
        <taxon>Bacillati</taxon>
        <taxon>Actinomycetota</taxon>
        <taxon>Actinomycetes</taxon>
        <taxon>Mycobacteriales</taxon>
        <taxon>Nocardiaceae</taxon>
        <taxon>Rhodococcus</taxon>
    </lineage>
</organism>
<dbReference type="Proteomes" id="UP000239290">
    <property type="component" value="Unassembled WGS sequence"/>
</dbReference>
<evidence type="ECO:0000313" key="11">
    <source>
        <dbReference type="EMBL" id="PQP23432.1"/>
    </source>
</evidence>
<dbReference type="RefSeq" id="WP_105416616.1">
    <property type="nucleotide sequence ID" value="NZ_PUIO01000021.1"/>
</dbReference>
<protein>
    <submittedName>
        <fullName evidence="11">Acyl-CoA dehydrogenase</fullName>
    </submittedName>
</protein>
<dbReference type="GO" id="GO:0003995">
    <property type="term" value="F:acyl-CoA dehydrogenase activity"/>
    <property type="evidence" value="ECO:0007669"/>
    <property type="project" value="InterPro"/>
</dbReference>
<dbReference type="EMBL" id="PUIO01000021">
    <property type="protein sequence ID" value="PQP23432.1"/>
    <property type="molecule type" value="Genomic_DNA"/>
</dbReference>
<evidence type="ECO:0000256" key="4">
    <source>
        <dbReference type="ARBA" id="ARBA00022827"/>
    </source>
</evidence>
<dbReference type="Gene3D" id="1.20.140.10">
    <property type="entry name" value="Butyryl-CoA Dehydrogenase, subunit A, domain 3"/>
    <property type="match status" value="1"/>
</dbReference>
<dbReference type="InterPro" id="IPR037069">
    <property type="entry name" value="AcylCoA_DH/ox_N_sf"/>
</dbReference>
<feature type="domain" description="Acyl-CoA dehydrogenase/oxidase N-terminal" evidence="10">
    <location>
        <begin position="7"/>
        <end position="119"/>
    </location>
</feature>
<dbReference type="PROSITE" id="PS00073">
    <property type="entry name" value="ACYL_COA_DH_2"/>
    <property type="match status" value="1"/>
</dbReference>
<comment type="similarity">
    <text evidence="2 7">Belongs to the acyl-CoA dehydrogenase family.</text>
</comment>
<dbReference type="PANTHER" id="PTHR43884">
    <property type="entry name" value="ACYL-COA DEHYDROGENASE"/>
    <property type="match status" value="1"/>
</dbReference>
<feature type="domain" description="Acyl-CoA dehydrogenase/oxidase C-terminal" evidence="8">
    <location>
        <begin position="231"/>
        <end position="379"/>
    </location>
</feature>
<dbReference type="FunFam" id="1.20.140.10:FF:000001">
    <property type="entry name" value="Acyl-CoA dehydrogenase"/>
    <property type="match status" value="1"/>
</dbReference>
<dbReference type="SUPFAM" id="SSF56645">
    <property type="entry name" value="Acyl-CoA dehydrogenase NM domain-like"/>
    <property type="match status" value="1"/>
</dbReference>
<dbReference type="FunFam" id="2.40.110.10:FF:000002">
    <property type="entry name" value="Acyl-CoA dehydrogenase fadE12"/>
    <property type="match status" value="1"/>
</dbReference>
<dbReference type="InterPro" id="IPR046373">
    <property type="entry name" value="Acyl-CoA_Oxase/DH_mid-dom_sf"/>
</dbReference>
<evidence type="ECO:0000259" key="9">
    <source>
        <dbReference type="Pfam" id="PF02770"/>
    </source>
</evidence>
<dbReference type="Pfam" id="PF02771">
    <property type="entry name" value="Acyl-CoA_dh_N"/>
    <property type="match status" value="1"/>
</dbReference>
<evidence type="ECO:0000256" key="6">
    <source>
        <dbReference type="ARBA" id="ARBA00052546"/>
    </source>
</evidence>
<evidence type="ECO:0000256" key="1">
    <source>
        <dbReference type="ARBA" id="ARBA00001974"/>
    </source>
</evidence>
<dbReference type="InterPro" id="IPR006089">
    <property type="entry name" value="Acyl-CoA_DH_CS"/>
</dbReference>
<keyword evidence="4 7" id="KW-0274">FAD</keyword>
<dbReference type="FunFam" id="1.10.540.10:FF:000009">
    <property type="entry name" value="Probable acyl-CoA dehydrogenase"/>
    <property type="match status" value="1"/>
</dbReference>
<keyword evidence="5 7" id="KW-0560">Oxidoreductase</keyword>
<dbReference type="InterPro" id="IPR009075">
    <property type="entry name" value="AcylCo_DH/oxidase_C"/>
</dbReference>
<comment type="catalytic activity">
    <reaction evidence="6">
        <text>a 2,3-saturated acyl-CoA + A = a 2,3-dehydroacyl-CoA + AH2</text>
        <dbReference type="Rhea" id="RHEA:48608"/>
        <dbReference type="ChEBI" id="CHEBI:13193"/>
        <dbReference type="ChEBI" id="CHEBI:17499"/>
        <dbReference type="ChEBI" id="CHEBI:60015"/>
        <dbReference type="ChEBI" id="CHEBI:65111"/>
    </reaction>
</comment>